<organism evidence="1 2">
    <name type="scientific">Actinocrinis puniceicyclus</name>
    <dbReference type="NCBI Taxonomy" id="977794"/>
    <lineage>
        <taxon>Bacteria</taxon>
        <taxon>Bacillati</taxon>
        <taxon>Actinomycetota</taxon>
        <taxon>Actinomycetes</taxon>
        <taxon>Catenulisporales</taxon>
        <taxon>Actinospicaceae</taxon>
        <taxon>Actinocrinis</taxon>
    </lineage>
</organism>
<evidence type="ECO:0000313" key="1">
    <source>
        <dbReference type="EMBL" id="MBS2964936.1"/>
    </source>
</evidence>
<dbReference type="RefSeq" id="WP_211469296.1">
    <property type="nucleotide sequence ID" value="NZ_JAGSXH010000064.1"/>
</dbReference>
<keyword evidence="2" id="KW-1185">Reference proteome</keyword>
<accession>A0A8J7WM76</accession>
<dbReference type="EMBL" id="JAGSXH010000064">
    <property type="protein sequence ID" value="MBS2964936.1"/>
    <property type="molecule type" value="Genomic_DNA"/>
</dbReference>
<protein>
    <submittedName>
        <fullName evidence="1">Gas vesicle protein</fullName>
    </submittedName>
</protein>
<dbReference type="InterPro" id="IPR008634">
    <property type="entry name" value="Gas-vesicle_GvpO"/>
</dbReference>
<reference evidence="1" key="1">
    <citation type="submission" date="2021-04" db="EMBL/GenBank/DDBJ databases">
        <title>Genome based classification of Actinospica acidithermotolerans sp. nov., an actinobacterium isolated from an Indonesian hot spring.</title>
        <authorList>
            <person name="Kusuma A.B."/>
            <person name="Putra K.E."/>
            <person name="Nafisah S."/>
            <person name="Loh J."/>
            <person name="Nouioui I."/>
            <person name="Goodfellow M."/>
        </authorList>
    </citation>
    <scope>NUCLEOTIDE SEQUENCE</scope>
    <source>
        <strain evidence="1">DSM 45618</strain>
    </source>
</reference>
<name>A0A8J7WM76_9ACTN</name>
<sequence length="100" mass="11246">MAEREVQTRDIGLREAAAAALDVIRSMVGKEPVGVTSLEPTDDGWLVAVEVLEQERVPRTSDILALYEVEIDLDGEIISYRRTRRYLRADTGESQWEATP</sequence>
<proteinExistence type="predicted"/>
<comment type="caution">
    <text evidence="1">The sequence shown here is derived from an EMBL/GenBank/DDBJ whole genome shotgun (WGS) entry which is preliminary data.</text>
</comment>
<gene>
    <name evidence="1" type="ORF">KGA66_17905</name>
</gene>
<dbReference type="Proteomes" id="UP000677913">
    <property type="component" value="Unassembled WGS sequence"/>
</dbReference>
<dbReference type="AlphaFoldDB" id="A0A8J7WM76"/>
<evidence type="ECO:0000313" key="2">
    <source>
        <dbReference type="Proteomes" id="UP000677913"/>
    </source>
</evidence>
<dbReference type="Pfam" id="PF05800">
    <property type="entry name" value="GvpO"/>
    <property type="match status" value="1"/>
</dbReference>
<dbReference type="GO" id="GO:0031412">
    <property type="term" value="P:gas vesicle organization"/>
    <property type="evidence" value="ECO:0007669"/>
    <property type="project" value="InterPro"/>
</dbReference>